<evidence type="ECO:0008006" key="3">
    <source>
        <dbReference type="Google" id="ProtNLM"/>
    </source>
</evidence>
<accession>E3GYM4</accession>
<gene>
    <name evidence="1" type="ordered locus">Mfer_0607</name>
</gene>
<dbReference type="EMBL" id="CP002278">
    <property type="protein sequence ID" value="ADP77406.1"/>
    <property type="molecule type" value="Genomic_DNA"/>
</dbReference>
<organism evidence="1 2">
    <name type="scientific">Methanothermus fervidus (strain ATCC 43054 / DSM 2088 / JCM 10308 / V24 S)</name>
    <dbReference type="NCBI Taxonomy" id="523846"/>
    <lineage>
        <taxon>Archaea</taxon>
        <taxon>Methanobacteriati</taxon>
        <taxon>Methanobacteriota</taxon>
        <taxon>Methanomada group</taxon>
        <taxon>Methanobacteria</taxon>
        <taxon>Methanobacteriales</taxon>
        <taxon>Methanothermaceae</taxon>
        <taxon>Methanothermus</taxon>
    </lineage>
</organism>
<dbReference type="Proteomes" id="UP000002315">
    <property type="component" value="Chromosome"/>
</dbReference>
<keyword evidence="2" id="KW-1185">Reference proteome</keyword>
<dbReference type="AlphaFoldDB" id="E3GYM4"/>
<dbReference type="KEGG" id="mfv:Mfer_0607"/>
<evidence type="ECO:0000313" key="2">
    <source>
        <dbReference type="Proteomes" id="UP000002315"/>
    </source>
</evidence>
<name>E3GYM4_METFV</name>
<sequence>MNEEGLISRTERLLSEIKKSSIKVDDLRSYDKAFKIYRKLKSTLNKLEKIKKTMELKGYRSPYRSIAKYSTYIEEPIHEEPHEMARHARYFRIKASIRKNILDRVNSAIASHKIAISNLEEYIELKCVRCGKRFKIYEKCECNREDEYKVVPNEKGIHRIEIIPYLPLSGDYMVKISKLSNWAREAFKKIVRTLRHEKRGTIKSTSLVIRVFDGKRWLRKKIVINGSFEECENKLRKKYGSNLRIEFMQFHRRKARIIDDRYIRNALALGYTCFCENKIEKLKNEIFNSEMKNPEYFEEYLRIIKDVERSLLSLDPEIREEIKEEEIKKVLKEKGFLNENEELIKEIREDLKIKKEIEEVFVNVPITLLLWDIANYYLCTSYDRRTKHSGPFPGLRPVLDRHQAKIFNEFNKKAVKIIKKYFMEKIEYIPNLNEIILENFKIERKMKGLRLKTDPFAFGAAIVNLKSDIDIEKCSKLFSTTPKNIKREKRNIKIITKPSSDKAKRFLEIVRG</sequence>
<dbReference type="STRING" id="523846.Mfer_0607"/>
<reference evidence="1 2" key="1">
    <citation type="journal article" date="2010" name="Stand. Genomic Sci.">
        <title>Complete genome sequence of Methanothermus fervidus type strain (V24S).</title>
        <authorList>
            <person name="Anderson I."/>
            <person name="Djao O.D."/>
            <person name="Misra M."/>
            <person name="Chertkov O."/>
            <person name="Nolan M."/>
            <person name="Lucas S."/>
            <person name="Lapidus A."/>
            <person name="Del Rio T.G."/>
            <person name="Tice H."/>
            <person name="Cheng J.F."/>
            <person name="Tapia R."/>
            <person name="Han C."/>
            <person name="Goodwin L."/>
            <person name="Pitluck S."/>
            <person name="Liolios K."/>
            <person name="Ivanova N."/>
            <person name="Mavromatis K."/>
            <person name="Mikhailova N."/>
            <person name="Pati A."/>
            <person name="Brambilla E."/>
            <person name="Chen A."/>
            <person name="Palaniappan K."/>
            <person name="Land M."/>
            <person name="Hauser L."/>
            <person name="Chang Y.J."/>
            <person name="Jeffries C.D."/>
            <person name="Sikorski J."/>
            <person name="Spring S."/>
            <person name="Rohde M."/>
            <person name="Eichinger K."/>
            <person name="Huber H."/>
            <person name="Wirth R."/>
            <person name="Goker M."/>
            <person name="Detter J.C."/>
            <person name="Woyke T."/>
            <person name="Bristow J."/>
            <person name="Eisen J.A."/>
            <person name="Markowitz V."/>
            <person name="Hugenholtz P."/>
            <person name="Klenk H.P."/>
            <person name="Kyrpides N.C."/>
        </authorList>
    </citation>
    <scope>NUCLEOTIDE SEQUENCE [LARGE SCALE GENOMIC DNA]</scope>
    <source>
        <strain evidence="2">ATCC 43054 / DSM 2088 / JCM 10308 / V24 S</strain>
    </source>
</reference>
<dbReference type="Pfam" id="PF04409">
    <property type="entry name" value="DUF530"/>
    <property type="match status" value="1"/>
</dbReference>
<dbReference type="InterPro" id="IPR007503">
    <property type="entry name" value="DUF530"/>
</dbReference>
<protein>
    <recommendedName>
        <fullName evidence="3">DUF530 domain-containing protein</fullName>
    </recommendedName>
</protein>
<dbReference type="HOGENOM" id="CLU_531708_0_0_2"/>
<evidence type="ECO:0000313" key="1">
    <source>
        <dbReference type="EMBL" id="ADP77406.1"/>
    </source>
</evidence>
<dbReference type="OrthoDB" id="85577at2157"/>
<proteinExistence type="predicted"/>